<dbReference type="EMBL" id="JARQWQ010000034">
    <property type="protein sequence ID" value="KAK2561025.1"/>
    <property type="molecule type" value="Genomic_DNA"/>
</dbReference>
<accession>A0AAD9QHJ2</accession>
<gene>
    <name evidence="1" type="ORF">P5673_016155</name>
</gene>
<keyword evidence="2" id="KW-1185">Reference proteome</keyword>
<reference evidence="1" key="2">
    <citation type="journal article" date="2023" name="Science">
        <title>Genomic signatures of disease resistance in endangered staghorn corals.</title>
        <authorList>
            <person name="Vollmer S.V."/>
            <person name="Selwyn J.D."/>
            <person name="Despard B.A."/>
            <person name="Roesel C.L."/>
        </authorList>
    </citation>
    <scope>NUCLEOTIDE SEQUENCE</scope>
    <source>
        <strain evidence="1">K2</strain>
    </source>
</reference>
<reference evidence="1" key="1">
    <citation type="journal article" date="2023" name="G3 (Bethesda)">
        <title>Whole genome assembly and annotation of the endangered Caribbean coral Acropora cervicornis.</title>
        <authorList>
            <person name="Selwyn J.D."/>
            <person name="Vollmer S.V."/>
        </authorList>
    </citation>
    <scope>NUCLEOTIDE SEQUENCE</scope>
    <source>
        <strain evidence="1">K2</strain>
    </source>
</reference>
<evidence type="ECO:0000313" key="2">
    <source>
        <dbReference type="Proteomes" id="UP001249851"/>
    </source>
</evidence>
<evidence type="ECO:0000313" key="1">
    <source>
        <dbReference type="EMBL" id="KAK2561025.1"/>
    </source>
</evidence>
<dbReference type="AlphaFoldDB" id="A0AAD9QHJ2"/>
<protein>
    <submittedName>
        <fullName evidence="1">Uncharacterized protein</fullName>
    </submittedName>
</protein>
<proteinExistence type="predicted"/>
<organism evidence="1 2">
    <name type="scientific">Acropora cervicornis</name>
    <name type="common">Staghorn coral</name>
    <dbReference type="NCBI Taxonomy" id="6130"/>
    <lineage>
        <taxon>Eukaryota</taxon>
        <taxon>Metazoa</taxon>
        <taxon>Cnidaria</taxon>
        <taxon>Anthozoa</taxon>
        <taxon>Hexacorallia</taxon>
        <taxon>Scleractinia</taxon>
        <taxon>Astrocoeniina</taxon>
        <taxon>Acroporidae</taxon>
        <taxon>Acropora</taxon>
    </lineage>
</organism>
<dbReference type="Proteomes" id="UP001249851">
    <property type="component" value="Unassembled WGS sequence"/>
</dbReference>
<comment type="caution">
    <text evidence="1">The sequence shown here is derived from an EMBL/GenBank/DDBJ whole genome shotgun (WGS) entry which is preliminary data.</text>
</comment>
<name>A0AAD9QHJ2_ACRCE</name>
<sequence>MTKPSWEKFETKPCQVDDIPLVKTNTQFHCDRIKSAIVKGKQIILPCDTKGQNLSKFEHNGRNGPLMVFAQEALYGYNKFGHYKVITSLKPIQSVRNQLFFANGSVNEKKQVLNMTEKSHFPEKCDSAGRNEIEPAERLADKKGIQREKKTRRPTINPDSFEKLIERYKSRRVMYKDLMCAGHVEVLDKLDGLYRQRKQERLKLQAQFSNLGEIRTEINASTGLRDDITDLEEVGREAKDHIKLPKIRVSTVADLNRQESRRKLERGYLAVPKEKRSGTLKLDKLGLQPDVDSSCKRNETKDYETIVVRLPKLYVD</sequence>